<evidence type="ECO:0000256" key="1">
    <source>
        <dbReference type="SAM" id="MobiDB-lite"/>
    </source>
</evidence>
<dbReference type="EMBL" id="JAERRF010000007">
    <property type="protein sequence ID" value="MBL1097784.1"/>
    <property type="molecule type" value="Genomic_DNA"/>
</dbReference>
<reference evidence="3 4" key="1">
    <citation type="submission" date="2021-01" db="EMBL/GenBank/DDBJ databases">
        <title>WGS of actinomycetes isolated from Thailand.</title>
        <authorList>
            <person name="Thawai C."/>
        </authorList>
    </citation>
    <scope>NUCLEOTIDE SEQUENCE [LARGE SCALE GENOMIC DNA]</scope>
    <source>
        <strain evidence="3 4">CA1R205</strain>
    </source>
</reference>
<name>A0ABS1NCX3_9ACTN</name>
<proteinExistence type="predicted"/>
<evidence type="ECO:0000313" key="3">
    <source>
        <dbReference type="EMBL" id="MBL1097784.1"/>
    </source>
</evidence>
<dbReference type="Proteomes" id="UP000634229">
    <property type="component" value="Unassembled WGS sequence"/>
</dbReference>
<keyword evidence="4" id="KW-1185">Reference proteome</keyword>
<dbReference type="InterPro" id="IPR002477">
    <property type="entry name" value="Peptidoglycan-bd-like"/>
</dbReference>
<dbReference type="SUPFAM" id="SSF47090">
    <property type="entry name" value="PGBD-like"/>
    <property type="match status" value="1"/>
</dbReference>
<evidence type="ECO:0000259" key="2">
    <source>
        <dbReference type="Pfam" id="PF01471"/>
    </source>
</evidence>
<protein>
    <submittedName>
        <fullName evidence="3">Peptidoglycan-binding protein</fullName>
    </submittedName>
</protein>
<accession>A0ABS1NCX3</accession>
<gene>
    <name evidence="3" type="ORF">JK363_14105</name>
</gene>
<evidence type="ECO:0000313" key="4">
    <source>
        <dbReference type="Proteomes" id="UP000634229"/>
    </source>
</evidence>
<feature type="region of interest" description="Disordered" evidence="1">
    <location>
        <begin position="1"/>
        <end position="99"/>
    </location>
</feature>
<comment type="caution">
    <text evidence="3">The sequence shown here is derived from an EMBL/GenBank/DDBJ whole genome shotgun (WGS) entry which is preliminary data.</text>
</comment>
<dbReference type="Pfam" id="PF01471">
    <property type="entry name" value="PG_binding_1"/>
    <property type="match status" value="1"/>
</dbReference>
<dbReference type="Gene3D" id="2.40.420.20">
    <property type="match status" value="1"/>
</dbReference>
<sequence>MALLTFARQEPEHAVQTTGRATAPVTRTDLVEQEKADGKLGFAGSRTITAGSSSSGASSSDSSSRTSQAGSQATPSGTAGTGKDNASQGGANILTWLPSDGQTIRRGKQVYGRDGRPVPLFYGSTPFWRELKSGMTDGVDVQQLEKNLQALGYGTGLTVDKHFSDATSQAVKRWQKAQGLARTGVVTPGDVVVQPSAIRITKVEAALGATAEGSILQATGTGRLVTVELAANQATLAKRGASVEVQLPGGKTTSGHVSHVGTVAKADSDTGGQSGNDPGATTDKATITVKVTLDTPQEAGKLDGAPVTVLFTSAEHKGVLAVPITALLATPQGPYAVQVVREDDTTRMVTVELGAFANGKVAVSSPHLREGMKVQVPSS</sequence>
<dbReference type="Gene3D" id="1.10.101.10">
    <property type="entry name" value="PGBD-like superfamily/PGBD"/>
    <property type="match status" value="1"/>
</dbReference>
<feature type="domain" description="Peptidoglycan binding-like" evidence="2">
    <location>
        <begin position="138"/>
        <end position="188"/>
    </location>
</feature>
<feature type="compositionally biased region" description="Basic and acidic residues" evidence="1">
    <location>
        <begin position="29"/>
        <end position="38"/>
    </location>
</feature>
<organism evidence="3 4">
    <name type="scientific">Streptomyces coffeae</name>
    <dbReference type="NCBI Taxonomy" id="621382"/>
    <lineage>
        <taxon>Bacteria</taxon>
        <taxon>Bacillati</taxon>
        <taxon>Actinomycetota</taxon>
        <taxon>Actinomycetes</taxon>
        <taxon>Kitasatosporales</taxon>
        <taxon>Streptomycetaceae</taxon>
        <taxon>Streptomyces</taxon>
    </lineage>
</organism>
<dbReference type="InterPro" id="IPR036365">
    <property type="entry name" value="PGBD-like_sf"/>
</dbReference>
<feature type="region of interest" description="Disordered" evidence="1">
    <location>
        <begin position="263"/>
        <end position="283"/>
    </location>
</feature>
<dbReference type="InterPro" id="IPR036366">
    <property type="entry name" value="PGBDSf"/>
</dbReference>
<dbReference type="RefSeq" id="WP_201875207.1">
    <property type="nucleotide sequence ID" value="NZ_JAERRF010000007.1"/>
</dbReference>
<feature type="compositionally biased region" description="Low complexity" evidence="1">
    <location>
        <begin position="43"/>
        <end position="74"/>
    </location>
</feature>